<dbReference type="EMBL" id="GDHF01008172">
    <property type="protein sequence ID" value="JAI44142.1"/>
    <property type="molecule type" value="Transcribed_RNA"/>
</dbReference>
<evidence type="ECO:0000256" key="1">
    <source>
        <dbReference type="SAM" id="SignalP"/>
    </source>
</evidence>
<feature type="signal peptide" evidence="1">
    <location>
        <begin position="1"/>
        <end position="25"/>
    </location>
</feature>
<accession>A0A0K8VZ41</accession>
<sequence>MMTKFFGVTLLSSFIMVQLIVTSSAVPVQIEEAQAVISTGVNELPADSKLDLAARHKVLLEFEKHFAQFSCEAIKVILVDLKAAPEHIVAHDDKITALKNALDKIKKINLINEPLDPLEVRAATNIIGELISQTNINLVSAVKEHGQLAFELQRFNFFLGEAFDDLIATLTPEERELDAGLVSLHKQYNESDNDEKWQFWIKLWNYFEL</sequence>
<proteinExistence type="predicted"/>
<dbReference type="OrthoDB" id="7985103at2759"/>
<keyword evidence="1" id="KW-0732">Signal</keyword>
<feature type="chain" id="PRO_5005522592" evidence="1">
    <location>
        <begin position="26"/>
        <end position="209"/>
    </location>
</feature>
<name>A0A0K8VZ41_BACLA</name>
<protein>
    <submittedName>
        <fullName evidence="2">Uncharacterized protein</fullName>
    </submittedName>
</protein>
<organism evidence="2">
    <name type="scientific">Bactrocera latifrons</name>
    <name type="common">Malaysian fruit fly</name>
    <name type="synonym">Chaetodacus latifrons</name>
    <dbReference type="NCBI Taxonomy" id="174628"/>
    <lineage>
        <taxon>Eukaryota</taxon>
        <taxon>Metazoa</taxon>
        <taxon>Ecdysozoa</taxon>
        <taxon>Arthropoda</taxon>
        <taxon>Hexapoda</taxon>
        <taxon>Insecta</taxon>
        <taxon>Pterygota</taxon>
        <taxon>Neoptera</taxon>
        <taxon>Endopterygota</taxon>
        <taxon>Diptera</taxon>
        <taxon>Brachycera</taxon>
        <taxon>Muscomorpha</taxon>
        <taxon>Tephritoidea</taxon>
        <taxon>Tephritidae</taxon>
        <taxon>Bactrocera</taxon>
        <taxon>Bactrocera</taxon>
    </lineage>
</organism>
<dbReference type="AlphaFoldDB" id="A0A0K8VZ41"/>
<evidence type="ECO:0000313" key="2">
    <source>
        <dbReference type="EMBL" id="JAI44142.1"/>
    </source>
</evidence>
<gene>
    <name evidence="2" type="ORF">c0_g1_i1</name>
</gene>
<reference evidence="2" key="1">
    <citation type="submission" date="2015-06" db="EMBL/GenBank/DDBJ databases">
        <authorList>
            <person name="Hoefler B.C."/>
            <person name="Straight P.D."/>
        </authorList>
    </citation>
    <scope>NUCLEOTIDE SEQUENCE</scope>
</reference>